<accession>A0A8J6DNQ0</accession>
<evidence type="ECO:0000256" key="2">
    <source>
        <dbReference type="ARBA" id="ARBA00009886"/>
    </source>
</evidence>
<feature type="region of interest" description="Disordered" evidence="6">
    <location>
        <begin position="1"/>
        <end position="82"/>
    </location>
</feature>
<dbReference type="Pfam" id="PF15068">
    <property type="entry name" value="FAM101"/>
    <property type="match status" value="1"/>
</dbReference>
<feature type="compositionally biased region" description="Pro residues" evidence="6">
    <location>
        <begin position="245"/>
        <end position="257"/>
    </location>
</feature>
<sequence>RLPGRSPHAAAAVGPGPGAVEEPPEEPGARAPRPPDMVGHLHLQGMEESLKEKSREGLLDSPDSGLPPSPSPSPPFYSLAPGILDARAGGAGACSELPGPSEARARAPPALLPNSPALEMRPRMLPVFFGERIEVNPAPTHEIRCNSEVKYTSEKHFRDKVFYVPVPTVTAYSETIVAAPNCTWRSYRSQLTLEPRPRALHFRCTTIIFPKHASSSFRTTLHCSLGRPRRWFTASVQLQVCQRPGPRPPDPPGPPGPRHASGAGRPPSGTGKGRGPED</sequence>
<dbReference type="GO" id="GO:0031005">
    <property type="term" value="F:filamin binding"/>
    <property type="evidence" value="ECO:0007669"/>
    <property type="project" value="InterPro"/>
</dbReference>
<reference evidence="7" key="1">
    <citation type="journal article" date="2021" name="Evol. Appl.">
        <title>The genome of the Pyrenean desman and the effects of bottlenecks and inbreeding on the genomic landscape of an endangered species.</title>
        <authorList>
            <person name="Escoda L."/>
            <person name="Castresana J."/>
        </authorList>
    </citation>
    <scope>NUCLEOTIDE SEQUENCE</scope>
    <source>
        <strain evidence="7">IBE-C5619</strain>
    </source>
</reference>
<comment type="subcellular location">
    <subcellularLocation>
        <location evidence="1">Cytoplasm</location>
        <location evidence="1">Cytoskeleton</location>
    </subcellularLocation>
</comment>
<dbReference type="GO" id="GO:0061182">
    <property type="term" value="P:negative regulation of chondrocyte development"/>
    <property type="evidence" value="ECO:0007669"/>
    <property type="project" value="TreeGrafter"/>
</dbReference>
<feature type="compositionally biased region" description="Low complexity" evidence="6">
    <location>
        <begin position="258"/>
        <end position="267"/>
    </location>
</feature>
<evidence type="ECO:0000313" key="8">
    <source>
        <dbReference type="Proteomes" id="UP000700334"/>
    </source>
</evidence>
<protein>
    <submittedName>
        <fullName evidence="7">Refilin-A</fullName>
    </submittedName>
</protein>
<feature type="compositionally biased region" description="Low complexity" evidence="6">
    <location>
        <begin position="9"/>
        <end position="21"/>
    </location>
</feature>
<dbReference type="GO" id="GO:0032432">
    <property type="term" value="C:actin filament bundle"/>
    <property type="evidence" value="ECO:0007669"/>
    <property type="project" value="TreeGrafter"/>
</dbReference>
<feature type="compositionally biased region" description="Basic and acidic residues" evidence="6">
    <location>
        <begin position="48"/>
        <end position="58"/>
    </location>
</feature>
<evidence type="ECO:0000256" key="1">
    <source>
        <dbReference type="ARBA" id="ARBA00004245"/>
    </source>
</evidence>
<feature type="region of interest" description="Disordered" evidence="6">
    <location>
        <begin position="241"/>
        <end position="278"/>
    </location>
</feature>
<keyword evidence="5" id="KW-0206">Cytoskeleton</keyword>
<evidence type="ECO:0000256" key="6">
    <source>
        <dbReference type="SAM" id="MobiDB-lite"/>
    </source>
</evidence>
<proteinExistence type="inferred from homology"/>
<evidence type="ECO:0000256" key="3">
    <source>
        <dbReference type="ARBA" id="ARBA00011189"/>
    </source>
</evidence>
<feature type="compositionally biased region" description="Pro residues" evidence="6">
    <location>
        <begin position="65"/>
        <end position="75"/>
    </location>
</feature>
<comment type="similarity">
    <text evidence="2">Belongs to the Refilin family.</text>
</comment>
<dbReference type="PANTHER" id="PTHR31848:SF0">
    <property type="entry name" value="REFILIN-A"/>
    <property type="match status" value="1"/>
</dbReference>
<comment type="subunit">
    <text evidence="3">Interacts with FLNA and FLNB.</text>
</comment>
<evidence type="ECO:0000313" key="7">
    <source>
        <dbReference type="EMBL" id="KAG8515004.1"/>
    </source>
</evidence>
<name>A0A8J6DNQ0_GALPY</name>
<dbReference type="EMBL" id="JAGFMF010011719">
    <property type="protein sequence ID" value="KAG8515004.1"/>
    <property type="molecule type" value="Genomic_DNA"/>
</dbReference>
<dbReference type="GO" id="GO:1900158">
    <property type="term" value="P:negative regulation of bone mineralization involved in bone maturation"/>
    <property type="evidence" value="ECO:0007669"/>
    <property type="project" value="TreeGrafter"/>
</dbReference>
<comment type="caution">
    <text evidence="7">The sequence shown here is derived from an EMBL/GenBank/DDBJ whole genome shotgun (WGS) entry which is preliminary data.</text>
</comment>
<organism evidence="7 8">
    <name type="scientific">Galemys pyrenaicus</name>
    <name type="common">Iberian desman</name>
    <name type="synonym">Pyrenean desman</name>
    <dbReference type="NCBI Taxonomy" id="202257"/>
    <lineage>
        <taxon>Eukaryota</taxon>
        <taxon>Metazoa</taxon>
        <taxon>Chordata</taxon>
        <taxon>Craniata</taxon>
        <taxon>Vertebrata</taxon>
        <taxon>Euteleostomi</taxon>
        <taxon>Mammalia</taxon>
        <taxon>Eutheria</taxon>
        <taxon>Laurasiatheria</taxon>
        <taxon>Eulipotyphla</taxon>
        <taxon>Talpidae</taxon>
        <taxon>Galemys</taxon>
    </lineage>
</organism>
<dbReference type="InterPro" id="IPR028215">
    <property type="entry name" value="Refilin"/>
</dbReference>
<dbReference type="GO" id="GO:0061572">
    <property type="term" value="P:actin filament bundle organization"/>
    <property type="evidence" value="ECO:0007669"/>
    <property type="project" value="InterPro"/>
</dbReference>
<feature type="non-terminal residue" evidence="7">
    <location>
        <position position="1"/>
    </location>
</feature>
<keyword evidence="4" id="KW-0963">Cytoplasm</keyword>
<dbReference type="AlphaFoldDB" id="A0A8J6DNQ0"/>
<dbReference type="PANTHER" id="PTHR31848">
    <property type="match status" value="1"/>
</dbReference>
<dbReference type="OrthoDB" id="9946281at2759"/>
<evidence type="ECO:0000256" key="5">
    <source>
        <dbReference type="ARBA" id="ARBA00023212"/>
    </source>
</evidence>
<keyword evidence="8" id="KW-1185">Reference proteome</keyword>
<dbReference type="GO" id="GO:0048705">
    <property type="term" value="P:skeletal system morphogenesis"/>
    <property type="evidence" value="ECO:0007669"/>
    <property type="project" value="TreeGrafter"/>
</dbReference>
<dbReference type="Proteomes" id="UP000700334">
    <property type="component" value="Unassembled WGS sequence"/>
</dbReference>
<evidence type="ECO:0000256" key="4">
    <source>
        <dbReference type="ARBA" id="ARBA00022490"/>
    </source>
</evidence>
<gene>
    <name evidence="7" type="ORF">J0S82_003900</name>
</gene>